<keyword evidence="4" id="KW-1185">Reference proteome</keyword>
<dbReference type="Gene3D" id="2.60.40.10">
    <property type="entry name" value="Immunoglobulins"/>
    <property type="match status" value="5"/>
</dbReference>
<accession>A0A1M5WSP2</accession>
<gene>
    <name evidence="3" type="ORF">SAMN04488109_5976</name>
</gene>
<evidence type="ECO:0000256" key="1">
    <source>
        <dbReference type="SAM" id="SignalP"/>
    </source>
</evidence>
<feature type="signal peptide" evidence="1">
    <location>
        <begin position="1"/>
        <end position="19"/>
    </location>
</feature>
<dbReference type="PANTHER" id="PTHR46957">
    <property type="entry name" value="CYTOKINE RECEPTOR"/>
    <property type="match status" value="1"/>
</dbReference>
<evidence type="ECO:0000313" key="3">
    <source>
        <dbReference type="EMBL" id="SHH90540.1"/>
    </source>
</evidence>
<dbReference type="InterPro" id="IPR003961">
    <property type="entry name" value="FN3_dom"/>
</dbReference>
<dbReference type="SUPFAM" id="SSF49265">
    <property type="entry name" value="Fibronectin type III"/>
    <property type="match status" value="2"/>
</dbReference>
<dbReference type="InterPro" id="IPR050713">
    <property type="entry name" value="RTP_Phos/Ushers"/>
</dbReference>
<dbReference type="RefSeq" id="WP_073141960.1">
    <property type="nucleotide sequence ID" value="NZ_FQWQ01000005.1"/>
</dbReference>
<reference evidence="3 4" key="1">
    <citation type="submission" date="2016-11" db="EMBL/GenBank/DDBJ databases">
        <authorList>
            <person name="Jaros S."/>
            <person name="Januszkiewicz K."/>
            <person name="Wedrychowicz H."/>
        </authorList>
    </citation>
    <scope>NUCLEOTIDE SEQUENCE [LARGE SCALE GENOMIC DNA]</scope>
    <source>
        <strain evidence="3 4">DSM 24574</strain>
    </source>
</reference>
<evidence type="ECO:0000313" key="4">
    <source>
        <dbReference type="Proteomes" id="UP000184212"/>
    </source>
</evidence>
<dbReference type="PROSITE" id="PS50853">
    <property type="entry name" value="FN3"/>
    <property type="match status" value="1"/>
</dbReference>
<feature type="domain" description="Fibronectin type-III" evidence="2">
    <location>
        <begin position="533"/>
        <end position="626"/>
    </location>
</feature>
<dbReference type="SMART" id="SM00060">
    <property type="entry name" value="FN3"/>
    <property type="match status" value="6"/>
</dbReference>
<dbReference type="CDD" id="cd00063">
    <property type="entry name" value="FN3"/>
    <property type="match status" value="1"/>
</dbReference>
<keyword evidence="1" id="KW-0732">Signal</keyword>
<proteinExistence type="predicted"/>
<dbReference type="AlphaFoldDB" id="A0A1M5WSP2"/>
<dbReference type="GO" id="GO:0016020">
    <property type="term" value="C:membrane"/>
    <property type="evidence" value="ECO:0007669"/>
    <property type="project" value="UniProtKB-SubCell"/>
</dbReference>
<protein>
    <recommendedName>
        <fullName evidence="2">Fibronectin type-III domain-containing protein</fullName>
    </recommendedName>
</protein>
<name>A0A1M5WSP2_9BACT</name>
<evidence type="ECO:0000259" key="2">
    <source>
        <dbReference type="PROSITE" id="PS50853"/>
    </source>
</evidence>
<dbReference type="EMBL" id="FQWQ01000005">
    <property type="protein sequence ID" value="SHH90540.1"/>
    <property type="molecule type" value="Genomic_DNA"/>
</dbReference>
<dbReference type="OrthoDB" id="923194at2"/>
<sequence length="720" mass="80493">MRTFIILLVLFAALSPVLAQTKNNTPQTPKRNGPTYVKAPKDSVPPFHNLQVIARSYGDSVVLRWAPGLATLWYFANKSGYVVTRYEVDQKKIDLSTKKVLQATPIKPWSLEEWKRRAQRSDTLAAAAAQLLYSKSKAEETKKKKNTGTSLNESLNRKYELENEHSMALFLADQSAFIAMGLGLRFTDKDFSKGKRYVYTVHALTTPTLIKSDTGGVMINTAEAFSTPEMPHIAVEARDRVVKFSWSRLMGSAYFTGYYYERSEDGGNTFKRLNKKPYTQLTKENEVTQASLITLTDSLPQNYRLYQYRIAGITPFGDAGKFSPNLRVMGRDKRPPQAPEQIAATHSKGKQVLLTWKKRIKEPDLAGYLVGRSTAATGPFIPLITKPLLTQTLQFTDTTADVYGMNYYVVSAIDTAGNAGVSIPAYVIMKDSIPPAKPLGLMGKIDTTGLVHLHWKPGKERDLMGYLVYAANDLSHTFTVVSKDFVADTTFTDSVTLRTLTKKIFYKVVAFDKNRNPSLYSDPLALKRPDKVAPVSPVFTSFNVSDTSVVLLWAASTSTDVLTQELYQREKGKEWVLLAKLDARASSYVDRKVKKQSWYEYTLQAVDDAGLRSERSFPLNVRVYDTGNRPDVQGLTATKSKDGKSAVVSWKYAEKGNYHFILFRSVNGKDKMTYKNLPGSNRTFTDPGLKGGSYEYFVKAVYPDGGESFLSKAVKVVISD</sequence>
<feature type="chain" id="PRO_5012274231" description="Fibronectin type-III domain-containing protein" evidence="1">
    <location>
        <begin position="20"/>
        <end position="720"/>
    </location>
</feature>
<dbReference type="STRING" id="947013.SAMN04488109_5976"/>
<dbReference type="InterPro" id="IPR036116">
    <property type="entry name" value="FN3_sf"/>
</dbReference>
<dbReference type="PANTHER" id="PTHR46957:SF3">
    <property type="entry name" value="CYTOKINE RECEPTOR"/>
    <property type="match status" value="1"/>
</dbReference>
<dbReference type="Proteomes" id="UP000184212">
    <property type="component" value="Unassembled WGS sequence"/>
</dbReference>
<dbReference type="InterPro" id="IPR013783">
    <property type="entry name" value="Ig-like_fold"/>
</dbReference>
<organism evidence="3 4">
    <name type="scientific">Chryseolinea serpens</name>
    <dbReference type="NCBI Taxonomy" id="947013"/>
    <lineage>
        <taxon>Bacteria</taxon>
        <taxon>Pseudomonadati</taxon>
        <taxon>Bacteroidota</taxon>
        <taxon>Cytophagia</taxon>
        <taxon>Cytophagales</taxon>
        <taxon>Fulvivirgaceae</taxon>
        <taxon>Chryseolinea</taxon>
    </lineage>
</organism>